<evidence type="ECO:0000313" key="3">
    <source>
        <dbReference type="Proteomes" id="UP000093080"/>
    </source>
</evidence>
<feature type="domain" description="Zinc finger/thioredoxin putative" evidence="1">
    <location>
        <begin position="10"/>
        <end position="43"/>
    </location>
</feature>
<dbReference type="AlphaFoldDB" id="A0A1B9F3Q6"/>
<dbReference type="OrthoDB" id="9815116at2"/>
<dbReference type="NCBIfam" id="TIGR02098">
    <property type="entry name" value="MJ0042_CXXC"/>
    <property type="match status" value="1"/>
</dbReference>
<evidence type="ECO:0000259" key="1">
    <source>
        <dbReference type="Pfam" id="PF13717"/>
    </source>
</evidence>
<dbReference type="STRING" id="1156395.DBT_2109"/>
<dbReference type="EMBL" id="MAGO01000011">
    <property type="protein sequence ID" value="OCC14567.1"/>
    <property type="molecule type" value="Genomic_DNA"/>
</dbReference>
<evidence type="ECO:0000313" key="2">
    <source>
        <dbReference type="EMBL" id="OCC14567.1"/>
    </source>
</evidence>
<name>A0A1B9F3Q6_9BACT</name>
<reference evidence="2 3" key="1">
    <citation type="submission" date="2016-06" db="EMBL/GenBank/DDBJ databases">
        <title>Respiratory ammonification of nitrate coupled to the oxidation of elemental sulfur in deep-sea autotrophic thermophilic bacteria.</title>
        <authorList>
            <person name="Slobodkina G.B."/>
            <person name="Mardanov A.V."/>
            <person name="Ravin N.V."/>
            <person name="Frolova A.A."/>
            <person name="Viryasiv M.B."/>
            <person name="Chernyh N.A."/>
            <person name="Bonch-Osmolovskaya E.A."/>
            <person name="Slobodkin A.I."/>
        </authorList>
    </citation>
    <scope>NUCLEOTIDE SEQUENCE [LARGE SCALE GENOMIC DNA]</scope>
    <source>
        <strain evidence="2 3">S69</strain>
    </source>
</reference>
<proteinExistence type="predicted"/>
<sequence>MSTDENYVSIICPNCSRKYRIGADKIPAGKTIMVKCLQCGEKIPVGLRKNPVSSQDSPLVSSEILLKAQEYFQPGQKVAIVVADIKEPSNIFKLLNDMGFETRVVNWPDELEGRFRLFTYPLCFFYQQGQQMQDKLLQLLVKASHLPAETRRKTFFLYCAPEGNRYDSLQAFSYSVDLVISHADLDRLKEFLPEAIREKELNYKPLFAIQEELQKKGLK</sequence>
<dbReference type="Proteomes" id="UP000093080">
    <property type="component" value="Unassembled WGS sequence"/>
</dbReference>
<keyword evidence="3" id="KW-1185">Reference proteome</keyword>
<accession>A0A1B9F3Q6</accession>
<dbReference type="InterPro" id="IPR011723">
    <property type="entry name" value="Znf/thioredoxin_put"/>
</dbReference>
<comment type="caution">
    <text evidence="2">The sequence shown here is derived from an EMBL/GenBank/DDBJ whole genome shotgun (WGS) entry which is preliminary data.</text>
</comment>
<dbReference type="RefSeq" id="WP_067619973.1">
    <property type="nucleotide sequence ID" value="NZ_MAGO01000011.1"/>
</dbReference>
<dbReference type="Pfam" id="PF13717">
    <property type="entry name" value="Zn_ribbon_4"/>
    <property type="match status" value="1"/>
</dbReference>
<organism evidence="2 3">
    <name type="scientific">Dissulfuribacter thermophilus</name>
    <dbReference type="NCBI Taxonomy" id="1156395"/>
    <lineage>
        <taxon>Bacteria</taxon>
        <taxon>Pseudomonadati</taxon>
        <taxon>Thermodesulfobacteriota</taxon>
        <taxon>Dissulfuribacteria</taxon>
        <taxon>Dissulfuribacterales</taxon>
        <taxon>Dissulfuribacteraceae</taxon>
        <taxon>Dissulfuribacter</taxon>
    </lineage>
</organism>
<protein>
    <recommendedName>
        <fullName evidence="1">Zinc finger/thioredoxin putative domain-containing protein</fullName>
    </recommendedName>
</protein>
<gene>
    <name evidence="2" type="ORF">DBT_2109</name>
</gene>